<dbReference type="AlphaFoldDB" id="A0A1W1H4I4"/>
<evidence type="ECO:0000313" key="2">
    <source>
        <dbReference type="Proteomes" id="UP000191931"/>
    </source>
</evidence>
<dbReference type="GO" id="GO:0016787">
    <property type="term" value="F:hydrolase activity"/>
    <property type="evidence" value="ECO:0007669"/>
    <property type="project" value="UniProtKB-KW"/>
</dbReference>
<dbReference type="STRING" id="1246637.MTBBW1_10040"/>
<gene>
    <name evidence="1" type="primary">uspA</name>
    <name evidence="1" type="ORF">MTBBW1_10040</name>
</gene>
<reference evidence="1 2" key="1">
    <citation type="submission" date="2017-03" db="EMBL/GenBank/DDBJ databases">
        <authorList>
            <person name="Afonso C.L."/>
            <person name="Miller P.J."/>
            <person name="Scott M.A."/>
            <person name="Spackman E."/>
            <person name="Goraichik I."/>
            <person name="Dimitrov K.M."/>
            <person name="Suarez D.L."/>
            <person name="Swayne D.E."/>
        </authorList>
    </citation>
    <scope>NUCLEOTIDE SEQUENCE [LARGE SCALE GENOMIC DNA]</scope>
    <source>
        <strain evidence="1">PRJEB14757</strain>
    </source>
</reference>
<sequence>METTIFHVFRNTPLGREILLQSLYFCQQTSSSIAVYIPQHVRFLMYYENDVVQVDLDQSYLTDPETAKEHAIELALSMDVEPRFITPKNFTASTLPDIPVDFDFMCCPRSISDLSTKISLGHIGPKVRRIINSARFPILMPSALFKEWESIIVFFGGSDNSIKALKLGLRLSQITGVPLDMFTYSGGGGTQKNKEHFVEVLREAGLEDIVCGNEDQNAKVREWYFFDGGKFEHNLYRVPHNALAVLGAYGHGVVKDVLFGSTMEMIQTILPNTLLIAGPNYVVPHP</sequence>
<protein>
    <submittedName>
        <fullName evidence="1">Putatite adenine nucleotide alpha hydrolases, UspA12</fullName>
    </submittedName>
</protein>
<dbReference type="EMBL" id="FWEV01000001">
    <property type="protein sequence ID" value="SLM27381.1"/>
    <property type="molecule type" value="Genomic_DNA"/>
</dbReference>
<name>A0A1W1H4I4_9BACT</name>
<organism evidence="1 2">
    <name type="scientific">Desulfamplus magnetovallimortis</name>
    <dbReference type="NCBI Taxonomy" id="1246637"/>
    <lineage>
        <taxon>Bacteria</taxon>
        <taxon>Pseudomonadati</taxon>
        <taxon>Thermodesulfobacteriota</taxon>
        <taxon>Desulfobacteria</taxon>
        <taxon>Desulfobacterales</taxon>
        <taxon>Desulfobacteraceae</taxon>
        <taxon>Desulfamplus</taxon>
    </lineage>
</organism>
<keyword evidence="1" id="KW-0378">Hydrolase</keyword>
<dbReference type="RefSeq" id="WP_080797552.1">
    <property type="nucleotide sequence ID" value="NZ_LT828540.1"/>
</dbReference>
<dbReference type="Proteomes" id="UP000191931">
    <property type="component" value="Unassembled WGS sequence"/>
</dbReference>
<accession>A0A1W1H4I4</accession>
<evidence type="ECO:0000313" key="1">
    <source>
        <dbReference type="EMBL" id="SLM27381.1"/>
    </source>
</evidence>
<dbReference type="SUPFAM" id="SSF52402">
    <property type="entry name" value="Adenine nucleotide alpha hydrolases-like"/>
    <property type="match status" value="1"/>
</dbReference>
<dbReference type="OrthoDB" id="9804721at2"/>
<proteinExistence type="predicted"/>
<keyword evidence="2" id="KW-1185">Reference proteome</keyword>